<accession>A0A8H6RCN7</accession>
<dbReference type="InterPro" id="IPR050660">
    <property type="entry name" value="NEK_Ser/Thr_kinase"/>
</dbReference>
<evidence type="ECO:0000256" key="2">
    <source>
        <dbReference type="ARBA" id="ARBA00022679"/>
    </source>
</evidence>
<keyword evidence="6" id="KW-0175">Coiled coil</keyword>
<dbReference type="Proteomes" id="UP000660729">
    <property type="component" value="Unassembled WGS sequence"/>
</dbReference>
<dbReference type="GO" id="GO:0007059">
    <property type="term" value="P:chromosome segregation"/>
    <property type="evidence" value="ECO:0007669"/>
    <property type="project" value="TreeGrafter"/>
</dbReference>
<evidence type="ECO:0000256" key="5">
    <source>
        <dbReference type="ARBA" id="ARBA00022840"/>
    </source>
</evidence>
<keyword evidence="2" id="KW-0808">Transferase</keyword>
<dbReference type="GO" id="GO:0005737">
    <property type="term" value="C:cytoplasm"/>
    <property type="evidence" value="ECO:0007669"/>
    <property type="project" value="TreeGrafter"/>
</dbReference>
<dbReference type="GO" id="GO:0005634">
    <property type="term" value="C:nucleus"/>
    <property type="evidence" value="ECO:0007669"/>
    <property type="project" value="TreeGrafter"/>
</dbReference>
<dbReference type="PANTHER" id="PTHR43671:SF13">
    <property type="entry name" value="SERINE_THREONINE-PROTEIN KINASE NEK2"/>
    <property type="match status" value="1"/>
</dbReference>
<organism evidence="8 9">
    <name type="scientific">Pseudocercospora fuligena</name>
    <dbReference type="NCBI Taxonomy" id="685502"/>
    <lineage>
        <taxon>Eukaryota</taxon>
        <taxon>Fungi</taxon>
        <taxon>Dikarya</taxon>
        <taxon>Ascomycota</taxon>
        <taxon>Pezizomycotina</taxon>
        <taxon>Dothideomycetes</taxon>
        <taxon>Dothideomycetidae</taxon>
        <taxon>Mycosphaerellales</taxon>
        <taxon>Mycosphaerellaceae</taxon>
        <taxon>Pseudocercospora</taxon>
    </lineage>
</organism>
<evidence type="ECO:0000256" key="1">
    <source>
        <dbReference type="ARBA" id="ARBA00012513"/>
    </source>
</evidence>
<evidence type="ECO:0000313" key="9">
    <source>
        <dbReference type="Proteomes" id="UP000660729"/>
    </source>
</evidence>
<dbReference type="GO" id="GO:0004674">
    <property type="term" value="F:protein serine/threonine kinase activity"/>
    <property type="evidence" value="ECO:0007669"/>
    <property type="project" value="UniProtKB-EC"/>
</dbReference>
<dbReference type="InterPro" id="IPR008271">
    <property type="entry name" value="Ser/Thr_kinase_AS"/>
</dbReference>
<dbReference type="PANTHER" id="PTHR43671">
    <property type="entry name" value="SERINE/THREONINE-PROTEIN KINASE NEK"/>
    <property type="match status" value="1"/>
</dbReference>
<protein>
    <recommendedName>
        <fullName evidence="1">non-specific serine/threonine protein kinase</fullName>
        <ecNumber evidence="1">2.7.11.1</ecNumber>
    </recommendedName>
</protein>
<proteinExistence type="predicted"/>
<dbReference type="Gene3D" id="1.10.510.10">
    <property type="entry name" value="Transferase(Phosphotransferase) domain 1"/>
    <property type="match status" value="1"/>
</dbReference>
<dbReference type="PROSITE" id="PS50011">
    <property type="entry name" value="PROTEIN_KINASE_DOM"/>
    <property type="match status" value="1"/>
</dbReference>
<feature type="coiled-coil region" evidence="6">
    <location>
        <begin position="220"/>
        <end position="298"/>
    </location>
</feature>
<sequence length="609" mass="69087">MANTDEADEIPKTDLKRFQDLEVAAWEWKGEGKKGGANGVRTHAKKTWNASTTDRESLSELLRTYDESRREVEALRDQTVPTHGDLGSSAVQHFAAVQSRRQYRDALANLIEARRANELTKHERAVEFLQQCQRDNDQALSRPVPANVELLARCKEEFDRCQNLALELPQDISEAENLEVFIDNCIEVLLARDELDEVLEVNYGKIKGSDEETNDAQGYLDSFMTQNEAAKKEIEQRMEESLTDTDKNLKSARANPPDADAQDVEAVTGYISYLTGVLDALNLRLVQIQGHIRMLERNSAIEELSEQRLKDFDETRRSIDDQLGKVNKNIAVRRELLSKLEAHQEIYGPDEEAYAKKENERKEAGNLKHGWVAVGSTDSGAQGSVQFWVKQNARGLIVDRIATKDTTGRPDPLDSKKSDMDYTPPEVACMYRLNKCAGSENIVRILNWRSDHTRAARLTRRLKGFLAYRIYVEYCGSGDLDEVICRYGYHDFDEPRTSWIPKPFVWATLEALAKAALLMKRGELDLSKKEVEWLFIVHGDLKPGNVFLGANTGTSYVNYPLVKVGDFGLAMENPYPDPDKFEPAKFDYYYRPYGTRGWMAPASSISSIH</sequence>
<reference evidence="8" key="1">
    <citation type="submission" date="2020-04" db="EMBL/GenBank/DDBJ databases">
        <title>Draft genome resource of the tomato pathogen Pseudocercospora fuligena.</title>
        <authorList>
            <person name="Zaccaron A."/>
        </authorList>
    </citation>
    <scope>NUCLEOTIDE SEQUENCE</scope>
    <source>
        <strain evidence="8">PF001</strain>
    </source>
</reference>
<dbReference type="EMBL" id="JABCIY010000224">
    <property type="protein sequence ID" value="KAF7187596.1"/>
    <property type="molecule type" value="Genomic_DNA"/>
</dbReference>
<feature type="domain" description="Protein kinase" evidence="7">
    <location>
        <begin position="371"/>
        <end position="609"/>
    </location>
</feature>
<keyword evidence="5" id="KW-0067">ATP-binding</keyword>
<evidence type="ECO:0000256" key="3">
    <source>
        <dbReference type="ARBA" id="ARBA00022741"/>
    </source>
</evidence>
<dbReference type="InterPro" id="IPR000719">
    <property type="entry name" value="Prot_kinase_dom"/>
</dbReference>
<comment type="caution">
    <text evidence="8">The sequence shown here is derived from an EMBL/GenBank/DDBJ whole genome shotgun (WGS) entry which is preliminary data.</text>
</comment>
<gene>
    <name evidence="8" type="ORF">HII31_10935</name>
</gene>
<name>A0A8H6RCN7_9PEZI</name>
<dbReference type="AlphaFoldDB" id="A0A8H6RCN7"/>
<evidence type="ECO:0000256" key="4">
    <source>
        <dbReference type="ARBA" id="ARBA00022777"/>
    </source>
</evidence>
<dbReference type="PROSITE" id="PS00108">
    <property type="entry name" value="PROTEIN_KINASE_ST"/>
    <property type="match status" value="1"/>
</dbReference>
<evidence type="ECO:0000259" key="7">
    <source>
        <dbReference type="PROSITE" id="PS50011"/>
    </source>
</evidence>
<dbReference type="InterPro" id="IPR011009">
    <property type="entry name" value="Kinase-like_dom_sf"/>
</dbReference>
<evidence type="ECO:0000313" key="8">
    <source>
        <dbReference type="EMBL" id="KAF7187596.1"/>
    </source>
</evidence>
<dbReference type="GO" id="GO:0005524">
    <property type="term" value="F:ATP binding"/>
    <property type="evidence" value="ECO:0007669"/>
    <property type="project" value="UniProtKB-KW"/>
</dbReference>
<evidence type="ECO:0000256" key="6">
    <source>
        <dbReference type="SAM" id="Coils"/>
    </source>
</evidence>
<dbReference type="EC" id="2.7.11.1" evidence="1"/>
<keyword evidence="4" id="KW-0418">Kinase</keyword>
<dbReference type="OrthoDB" id="310217at2759"/>
<keyword evidence="3" id="KW-0547">Nucleotide-binding</keyword>
<dbReference type="SUPFAM" id="SSF56112">
    <property type="entry name" value="Protein kinase-like (PK-like)"/>
    <property type="match status" value="1"/>
</dbReference>
<keyword evidence="9" id="KW-1185">Reference proteome</keyword>